<dbReference type="PANTHER" id="PTHR35007:SF2">
    <property type="entry name" value="PILUS ASSEMBLE PROTEIN"/>
    <property type="match status" value="1"/>
</dbReference>
<dbReference type="OrthoDB" id="9810662at2"/>
<evidence type="ECO:0000256" key="3">
    <source>
        <dbReference type="ARBA" id="ARBA00022692"/>
    </source>
</evidence>
<dbReference type="Pfam" id="PF00482">
    <property type="entry name" value="T2SSF"/>
    <property type="match status" value="1"/>
</dbReference>
<dbReference type="EMBL" id="PDZR01000003">
    <property type="protein sequence ID" value="PNG27148.1"/>
    <property type="molecule type" value="Genomic_DNA"/>
</dbReference>
<dbReference type="PANTHER" id="PTHR35007">
    <property type="entry name" value="INTEGRAL MEMBRANE PROTEIN-RELATED"/>
    <property type="match status" value="1"/>
</dbReference>
<dbReference type="GO" id="GO:0005886">
    <property type="term" value="C:plasma membrane"/>
    <property type="evidence" value="ECO:0007669"/>
    <property type="project" value="UniProtKB-SubCell"/>
</dbReference>
<feature type="transmembrane region" description="Helical" evidence="6">
    <location>
        <begin position="15"/>
        <end position="33"/>
    </location>
</feature>
<dbReference type="InterPro" id="IPR018076">
    <property type="entry name" value="T2SS_GspF_dom"/>
</dbReference>
<dbReference type="AlphaFoldDB" id="A0A2J7TK55"/>
<evidence type="ECO:0000256" key="1">
    <source>
        <dbReference type="ARBA" id="ARBA00004651"/>
    </source>
</evidence>
<dbReference type="Proteomes" id="UP000236286">
    <property type="component" value="Unassembled WGS sequence"/>
</dbReference>
<evidence type="ECO:0000256" key="2">
    <source>
        <dbReference type="ARBA" id="ARBA00022475"/>
    </source>
</evidence>
<keyword evidence="4 6" id="KW-1133">Transmembrane helix</keyword>
<keyword evidence="2" id="KW-1003">Cell membrane</keyword>
<evidence type="ECO:0000256" key="4">
    <source>
        <dbReference type="ARBA" id="ARBA00022989"/>
    </source>
</evidence>
<comment type="caution">
    <text evidence="8">The sequence shown here is derived from an EMBL/GenBank/DDBJ whole genome shotgun (WGS) entry which is preliminary data.</text>
</comment>
<organism evidence="8 9">
    <name type="scientific">Methylocella silvestris</name>
    <dbReference type="NCBI Taxonomy" id="199596"/>
    <lineage>
        <taxon>Bacteria</taxon>
        <taxon>Pseudomonadati</taxon>
        <taxon>Pseudomonadota</taxon>
        <taxon>Alphaproteobacteria</taxon>
        <taxon>Hyphomicrobiales</taxon>
        <taxon>Beijerinckiaceae</taxon>
        <taxon>Methylocella</taxon>
    </lineage>
</organism>
<reference evidence="8 9" key="1">
    <citation type="submission" date="2017-10" db="EMBL/GenBank/DDBJ databases">
        <title>Genome announcement of Methylocella silvestris TVC from permafrost.</title>
        <authorList>
            <person name="Wang J."/>
            <person name="Geng K."/>
            <person name="Ul-Haque F."/>
            <person name="Crombie A.T."/>
            <person name="Street L.E."/>
            <person name="Wookey P.A."/>
            <person name="Murrell J.C."/>
            <person name="Pratscher J."/>
        </authorList>
    </citation>
    <scope>NUCLEOTIDE SEQUENCE [LARGE SCALE GENOMIC DNA]</scope>
    <source>
        <strain evidence="8 9">TVC</strain>
    </source>
</reference>
<keyword evidence="3 6" id="KW-0812">Transmembrane</keyword>
<feature type="transmembrane region" description="Helical" evidence="6">
    <location>
        <begin position="102"/>
        <end position="124"/>
    </location>
</feature>
<feature type="transmembrane region" description="Helical" evidence="6">
    <location>
        <begin position="283"/>
        <end position="309"/>
    </location>
</feature>
<evidence type="ECO:0000313" key="8">
    <source>
        <dbReference type="EMBL" id="PNG27148.1"/>
    </source>
</evidence>
<evidence type="ECO:0000256" key="5">
    <source>
        <dbReference type="ARBA" id="ARBA00023136"/>
    </source>
</evidence>
<feature type="domain" description="Type II secretion system protein GspF" evidence="7">
    <location>
        <begin position="176"/>
        <end position="303"/>
    </location>
</feature>
<sequence length="321" mass="34580">MSDSLLWRLATVRDLMAPLGVIALVIGGAALIASSHRTRRDLVARRVDRLQPPISNASSDDEPEMHPAAARAPPLLALSLSPAERRQVVWLFSRLQTPAHQALLYFSVARLGIAASFGVLTLIFAGRVSILAGSLLTPLLAALAATAFGWILPAIFIAFGVRRRTKAVAAGLPDALELLVVCVEAGLSLEDALQRVAQELKNSQPALADELTLTWAEINILPSREQALANLADRVNVPTVKSVVSMISQSLRYGTPLAQSLRVGATEMRNDQMTLLEERANRLPALMTIPVMLFILPTLFLIVGGPAALRLIDMFRGGMSH</sequence>
<name>A0A2J7TK55_METSI</name>
<accession>A0A2J7TK55</accession>
<protein>
    <submittedName>
        <fullName evidence="8">Type II secretion system protein</fullName>
    </submittedName>
</protein>
<proteinExistence type="predicted"/>
<evidence type="ECO:0000313" key="9">
    <source>
        <dbReference type="Proteomes" id="UP000236286"/>
    </source>
</evidence>
<evidence type="ECO:0000259" key="7">
    <source>
        <dbReference type="Pfam" id="PF00482"/>
    </source>
</evidence>
<gene>
    <name evidence="8" type="ORF">CR492_05555</name>
</gene>
<dbReference type="RefSeq" id="WP_102842740.1">
    <property type="nucleotide sequence ID" value="NZ_PDZR01000003.1"/>
</dbReference>
<evidence type="ECO:0000256" key="6">
    <source>
        <dbReference type="SAM" id="Phobius"/>
    </source>
</evidence>
<keyword evidence="5 6" id="KW-0472">Membrane</keyword>
<comment type="subcellular location">
    <subcellularLocation>
        <location evidence="1">Cell membrane</location>
        <topology evidence="1">Multi-pass membrane protein</topology>
    </subcellularLocation>
</comment>
<feature type="transmembrane region" description="Helical" evidence="6">
    <location>
        <begin position="130"/>
        <end position="159"/>
    </location>
</feature>